<protein>
    <recommendedName>
        <fullName evidence="5">Pyruvate dehydrogenase E1 component subunit beta</fullName>
        <ecNumber evidence="5">1.2.4.1</ecNumber>
    </recommendedName>
</protein>
<comment type="cofactor">
    <cofactor evidence="1 5">
        <name>thiamine diphosphate</name>
        <dbReference type="ChEBI" id="CHEBI:58937"/>
    </cofactor>
</comment>
<dbReference type="InterPro" id="IPR029061">
    <property type="entry name" value="THDP-binding"/>
</dbReference>
<keyword evidence="3 5" id="KW-0786">Thiamine pyrophosphate</keyword>
<accession>A0A8J6DW81</accession>
<feature type="domain" description="Transketolase C-terminal" evidence="6">
    <location>
        <begin position="97"/>
        <end position="164"/>
    </location>
</feature>
<evidence type="ECO:0000256" key="1">
    <source>
        <dbReference type="ARBA" id="ARBA00001964"/>
    </source>
</evidence>
<dbReference type="SUPFAM" id="SSF52922">
    <property type="entry name" value="TK C-terminal domain-like"/>
    <property type="match status" value="1"/>
</dbReference>
<keyword evidence="8" id="KW-1185">Reference proteome</keyword>
<evidence type="ECO:0000313" key="7">
    <source>
        <dbReference type="EMBL" id="KAG8524197.1"/>
    </source>
</evidence>
<evidence type="ECO:0000256" key="2">
    <source>
        <dbReference type="ARBA" id="ARBA00023002"/>
    </source>
</evidence>
<dbReference type="GO" id="GO:0004739">
    <property type="term" value="F:pyruvate dehydrogenase (acetyl-transferring) activity"/>
    <property type="evidence" value="ECO:0007669"/>
    <property type="project" value="UniProtKB-UniRule"/>
</dbReference>
<gene>
    <name evidence="7" type="ORF">J0S82_008481</name>
</gene>
<comment type="catalytic activity">
    <reaction evidence="4 5">
        <text>N(6)-[(R)-lipoyl]-L-lysyl-[protein] + pyruvate + H(+) = N(6)-[(R)-S(8)-acetyldihydrolipoyl]-L-lysyl-[protein] + CO2</text>
        <dbReference type="Rhea" id="RHEA:19189"/>
        <dbReference type="Rhea" id="RHEA-COMP:10474"/>
        <dbReference type="Rhea" id="RHEA-COMP:10478"/>
        <dbReference type="ChEBI" id="CHEBI:15361"/>
        <dbReference type="ChEBI" id="CHEBI:15378"/>
        <dbReference type="ChEBI" id="CHEBI:16526"/>
        <dbReference type="ChEBI" id="CHEBI:83099"/>
        <dbReference type="ChEBI" id="CHEBI:83111"/>
        <dbReference type="EC" id="1.2.4.1"/>
    </reaction>
</comment>
<dbReference type="OrthoDB" id="10266385at2759"/>
<evidence type="ECO:0000256" key="5">
    <source>
        <dbReference type="RuleBase" id="RU364074"/>
    </source>
</evidence>
<dbReference type="GO" id="GO:0006086">
    <property type="term" value="P:pyruvate decarboxylation to acetyl-CoA"/>
    <property type="evidence" value="ECO:0007669"/>
    <property type="project" value="InterPro"/>
</dbReference>
<reference evidence="7" key="1">
    <citation type="journal article" date="2021" name="Evol. Appl.">
        <title>The genome of the Pyrenean desman and the effects of bottlenecks and inbreeding on the genomic landscape of an endangered species.</title>
        <authorList>
            <person name="Escoda L."/>
            <person name="Castresana J."/>
        </authorList>
    </citation>
    <scope>NUCLEOTIDE SEQUENCE</scope>
    <source>
        <strain evidence="7">IBE-C5619</strain>
    </source>
</reference>
<evidence type="ECO:0000313" key="8">
    <source>
        <dbReference type="Proteomes" id="UP000700334"/>
    </source>
</evidence>
<dbReference type="AlphaFoldDB" id="A0A8J6DW81"/>
<keyword evidence="5 7" id="KW-0670">Pyruvate</keyword>
<evidence type="ECO:0000259" key="6">
    <source>
        <dbReference type="Pfam" id="PF02780"/>
    </source>
</evidence>
<dbReference type="InterPro" id="IPR009014">
    <property type="entry name" value="Transketo_C/PFOR_II"/>
</dbReference>
<dbReference type="Gene3D" id="3.40.50.970">
    <property type="match status" value="1"/>
</dbReference>
<evidence type="ECO:0000256" key="3">
    <source>
        <dbReference type="ARBA" id="ARBA00023052"/>
    </source>
</evidence>
<dbReference type="EMBL" id="JAGFMF010011393">
    <property type="protein sequence ID" value="KAG8524197.1"/>
    <property type="molecule type" value="Genomic_DNA"/>
</dbReference>
<proteinExistence type="predicted"/>
<organism evidence="7 8">
    <name type="scientific">Galemys pyrenaicus</name>
    <name type="common">Iberian desman</name>
    <name type="synonym">Pyrenean desman</name>
    <dbReference type="NCBI Taxonomy" id="202257"/>
    <lineage>
        <taxon>Eukaryota</taxon>
        <taxon>Metazoa</taxon>
        <taxon>Chordata</taxon>
        <taxon>Craniata</taxon>
        <taxon>Vertebrata</taxon>
        <taxon>Euteleostomi</taxon>
        <taxon>Mammalia</taxon>
        <taxon>Eutheria</taxon>
        <taxon>Laurasiatheria</taxon>
        <taxon>Eulipotyphla</taxon>
        <taxon>Talpidae</taxon>
        <taxon>Galemys</taxon>
    </lineage>
</organism>
<dbReference type="EC" id="1.2.4.1" evidence="5"/>
<dbReference type="PANTHER" id="PTHR11624:SF96">
    <property type="entry name" value="PYRUVATE DEHYDROGENASE E1 COMPONENT SUBUNIT BETA, MITOCHONDRIAL"/>
    <property type="match status" value="1"/>
</dbReference>
<name>A0A8J6DW81_GALPY</name>
<sequence>MKEWMSIWKEMRRYCCLGKKLYSIMSHTKLVETYGRNMEIGGHVTDRIINSAAKIHRMSGGLWLMLLVFREPNGSSVGASVQHSQCFAAWYGHCPVLKVINLHTIRPVDIDTVEGSVIKTSHLIIVEGSLPEFGVGAEICARIMENHEFNFLDSSTVCLTVADLFPFVLLKDSRRQLYS</sequence>
<keyword evidence="2 5" id="KW-0560">Oxidoreductase</keyword>
<dbReference type="InterPro" id="IPR027110">
    <property type="entry name" value="PDHB_mito-type"/>
</dbReference>
<dbReference type="Pfam" id="PF02780">
    <property type="entry name" value="Transketolase_C"/>
    <property type="match status" value="1"/>
</dbReference>
<comment type="caution">
    <text evidence="7">The sequence shown here is derived from an EMBL/GenBank/DDBJ whole genome shotgun (WGS) entry which is preliminary data.</text>
</comment>
<dbReference type="InterPro" id="IPR033248">
    <property type="entry name" value="Transketolase_C"/>
</dbReference>
<dbReference type="Proteomes" id="UP000700334">
    <property type="component" value="Unassembled WGS sequence"/>
</dbReference>
<dbReference type="PANTHER" id="PTHR11624">
    <property type="entry name" value="DEHYDROGENASE RELATED"/>
    <property type="match status" value="1"/>
</dbReference>
<comment type="function">
    <text evidence="5">The pyruvate dehydrogenase complex catalyzes the overall conversion of pyruvate to acetyl-CoA and CO2.</text>
</comment>
<evidence type="ECO:0000256" key="4">
    <source>
        <dbReference type="ARBA" id="ARBA00051231"/>
    </source>
</evidence>
<dbReference type="SUPFAM" id="SSF52518">
    <property type="entry name" value="Thiamin diphosphate-binding fold (THDP-binding)"/>
    <property type="match status" value="1"/>
</dbReference>